<accession>S9QCH1</accession>
<gene>
    <name evidence="1" type="ORF">thalar_03025</name>
</gene>
<reference evidence="2" key="1">
    <citation type="journal article" date="2013" name="Stand. Genomic Sci.">
        <title>Genome sequence of the Litoreibacter arenae type strain (DSM 19593(T)), a member of the Roseobacter clade isolated from sea sand.</title>
        <authorList>
            <person name="Riedel T."/>
            <person name="Fiebig A."/>
            <person name="Petersen J."/>
            <person name="Gronow S."/>
            <person name="Kyrpides N.C."/>
            <person name="Goker M."/>
            <person name="Klenk H.P."/>
        </authorList>
    </citation>
    <scope>NUCLEOTIDE SEQUENCE [LARGE SCALE GENOMIC DNA]</scope>
    <source>
        <strain evidence="2">DSM 19593</strain>
    </source>
</reference>
<dbReference type="AlphaFoldDB" id="S9QCH1"/>
<dbReference type="Proteomes" id="UP000015351">
    <property type="component" value="Unassembled WGS sequence"/>
</dbReference>
<comment type="caution">
    <text evidence="1">The sequence shown here is derived from an EMBL/GenBank/DDBJ whole genome shotgun (WGS) entry which is preliminary data.</text>
</comment>
<name>S9QCH1_9RHOB</name>
<sequence length="40" mass="4332">MGATIVTLTITNTVFFEIVGPPARLLTLRIFERAQQGGAK</sequence>
<protein>
    <submittedName>
        <fullName evidence="1">Uncharacterized protein</fullName>
    </submittedName>
</protein>
<dbReference type="EMBL" id="AONI01000015">
    <property type="protein sequence ID" value="EPX77303.1"/>
    <property type="molecule type" value="Genomic_DNA"/>
</dbReference>
<organism evidence="1 2">
    <name type="scientific">Litoreibacter arenae DSM 19593</name>
    <dbReference type="NCBI Taxonomy" id="1123360"/>
    <lineage>
        <taxon>Bacteria</taxon>
        <taxon>Pseudomonadati</taxon>
        <taxon>Pseudomonadota</taxon>
        <taxon>Alphaproteobacteria</taxon>
        <taxon>Rhodobacterales</taxon>
        <taxon>Roseobacteraceae</taxon>
        <taxon>Litoreibacter</taxon>
    </lineage>
</organism>
<dbReference type="HOGENOM" id="CLU_3292019_0_0_5"/>
<dbReference type="STRING" id="1123360.thalar_03025"/>
<proteinExistence type="predicted"/>
<evidence type="ECO:0000313" key="1">
    <source>
        <dbReference type="EMBL" id="EPX77303.1"/>
    </source>
</evidence>
<keyword evidence="2" id="KW-1185">Reference proteome</keyword>
<evidence type="ECO:0000313" key="2">
    <source>
        <dbReference type="Proteomes" id="UP000015351"/>
    </source>
</evidence>